<dbReference type="SUPFAM" id="SSF52833">
    <property type="entry name" value="Thioredoxin-like"/>
    <property type="match status" value="1"/>
</dbReference>
<dbReference type="AlphaFoldDB" id="A0A420W7K1"/>
<protein>
    <submittedName>
        <fullName evidence="1">Thiol:disulfide interchange protein DsbC</fullName>
    </submittedName>
</protein>
<proteinExistence type="predicted"/>
<gene>
    <name evidence="1" type="ORF">C7457_0167</name>
</gene>
<organism evidence="1 2">
    <name type="scientific">Thermovibrio guaymasensis</name>
    <dbReference type="NCBI Taxonomy" id="240167"/>
    <lineage>
        <taxon>Bacteria</taxon>
        <taxon>Pseudomonadati</taxon>
        <taxon>Aquificota</taxon>
        <taxon>Aquificia</taxon>
        <taxon>Desulfurobacteriales</taxon>
        <taxon>Desulfurobacteriaceae</taxon>
        <taxon>Thermovibrio</taxon>
    </lineage>
</organism>
<dbReference type="Gene3D" id="3.40.30.10">
    <property type="entry name" value="Glutaredoxin"/>
    <property type="match status" value="1"/>
</dbReference>
<sequence>MRKKDLLGIILPSLFLSTAYGKCPSPQEASLILSRVTQTITVVTQVTPLPQFKACQVKTESGDTFFLSDDGKWIIEGILIKVPQLVMKEKDRRKLMERALFKIGKGEPLIVLTNPKCRACTENKDKIRKLARRFTLLFVPVGFEKEEFEAAVDAYCRNKNLKDFFKEERGIKVCDRGKLKVWTVQGILKKYGITATPTFILPDGRVIVGVKELMEEVKTEREPF</sequence>
<dbReference type="OrthoDB" id="12976at2"/>
<evidence type="ECO:0000313" key="1">
    <source>
        <dbReference type="EMBL" id="RKQ63300.1"/>
    </source>
</evidence>
<keyword evidence="2" id="KW-1185">Reference proteome</keyword>
<reference evidence="1 2" key="1">
    <citation type="submission" date="2018-10" db="EMBL/GenBank/DDBJ databases">
        <title>Genomic Encyclopedia of Type Strains, Phase IV (KMG-IV): sequencing the most valuable type-strain genomes for metagenomic binning, comparative biology and taxonomic classification.</title>
        <authorList>
            <person name="Goeker M."/>
        </authorList>
    </citation>
    <scope>NUCLEOTIDE SEQUENCE [LARGE SCALE GENOMIC DNA]</scope>
    <source>
        <strain evidence="1 2">DSM 15521</strain>
    </source>
</reference>
<comment type="caution">
    <text evidence="1">The sequence shown here is derived from an EMBL/GenBank/DDBJ whole genome shotgun (WGS) entry which is preliminary data.</text>
</comment>
<dbReference type="PANTHER" id="PTHR35272">
    <property type="entry name" value="THIOL:DISULFIDE INTERCHANGE PROTEIN DSBC-RELATED"/>
    <property type="match status" value="1"/>
</dbReference>
<dbReference type="PANTHER" id="PTHR35272:SF3">
    <property type="entry name" value="THIOL:DISULFIDE INTERCHANGE PROTEIN DSBC"/>
    <property type="match status" value="1"/>
</dbReference>
<dbReference type="InterPro" id="IPR051470">
    <property type="entry name" value="Thiol:disulfide_interchange"/>
</dbReference>
<dbReference type="Proteomes" id="UP000280881">
    <property type="component" value="Unassembled WGS sequence"/>
</dbReference>
<dbReference type="InterPro" id="IPR036249">
    <property type="entry name" value="Thioredoxin-like_sf"/>
</dbReference>
<dbReference type="EMBL" id="RBIE01000001">
    <property type="protein sequence ID" value="RKQ63300.1"/>
    <property type="molecule type" value="Genomic_DNA"/>
</dbReference>
<name>A0A420W7K1_9BACT</name>
<accession>A0A420W7K1</accession>
<evidence type="ECO:0000313" key="2">
    <source>
        <dbReference type="Proteomes" id="UP000280881"/>
    </source>
</evidence>